<protein>
    <submittedName>
        <fullName evidence="3">Prolyl-tRNA synthetase associated domain-containing protein</fullName>
    </submittedName>
</protein>
<dbReference type="GO" id="GO:0002161">
    <property type="term" value="F:aminoacyl-tRNA deacylase activity"/>
    <property type="evidence" value="ECO:0007669"/>
    <property type="project" value="InterPro"/>
</dbReference>
<dbReference type="CDD" id="cd04335">
    <property type="entry name" value="PrdX_deacylase"/>
    <property type="match status" value="1"/>
</dbReference>
<dbReference type="Pfam" id="PF04073">
    <property type="entry name" value="tRNA_edit"/>
    <property type="match status" value="1"/>
</dbReference>
<evidence type="ECO:0000313" key="4">
    <source>
        <dbReference type="Proteomes" id="UP000886874"/>
    </source>
</evidence>
<evidence type="ECO:0000259" key="2">
    <source>
        <dbReference type="Pfam" id="PF04073"/>
    </source>
</evidence>
<feature type="domain" description="YbaK/aminoacyl-tRNA synthetase-associated" evidence="2">
    <location>
        <begin position="54"/>
        <end position="178"/>
    </location>
</feature>
<dbReference type="Proteomes" id="UP000886874">
    <property type="component" value="Unassembled WGS sequence"/>
</dbReference>
<sequence length="201" mass="22638">MEEAFYIDPHLYHGRPVRSTGPDSVADPIDRIPEELACYDLLDSLGILYDRVDHAHADTIEACHEVEKVLGWPVCKNLFLCNRQKTQYYLLMLEGDKVFKTKDLSKQLGVARLSFAGTEDMVEMLHVHPGSVTVLGLHNDAENKIQLVIDRPIYEGRLVSCHPCISTSTLTMTREDMLEKLLPAIHHAPIVVDLPDPEAEP</sequence>
<dbReference type="InterPro" id="IPR007214">
    <property type="entry name" value="YbaK/aa-tRNA-synth-assoc-dom"/>
</dbReference>
<dbReference type="InterPro" id="IPR040285">
    <property type="entry name" value="ProX/PRXD1"/>
</dbReference>
<reference evidence="3" key="1">
    <citation type="submission" date="2020-10" db="EMBL/GenBank/DDBJ databases">
        <authorList>
            <person name="Gilroy R."/>
        </authorList>
    </citation>
    <scope>NUCLEOTIDE SEQUENCE</scope>
    <source>
        <strain evidence="3">ChiSjej2B20-13462</strain>
    </source>
</reference>
<evidence type="ECO:0000256" key="1">
    <source>
        <dbReference type="ARBA" id="ARBA00010201"/>
    </source>
</evidence>
<gene>
    <name evidence="3" type="ORF">IAA67_08650</name>
</gene>
<accession>A0A9D1CQD8</accession>
<dbReference type="EMBL" id="DVFN01000123">
    <property type="protein sequence ID" value="HIQ70384.1"/>
    <property type="molecule type" value="Genomic_DNA"/>
</dbReference>
<reference evidence="3" key="2">
    <citation type="journal article" date="2021" name="PeerJ">
        <title>Extensive microbial diversity within the chicken gut microbiome revealed by metagenomics and culture.</title>
        <authorList>
            <person name="Gilroy R."/>
            <person name="Ravi A."/>
            <person name="Getino M."/>
            <person name="Pursley I."/>
            <person name="Horton D.L."/>
            <person name="Alikhan N.F."/>
            <person name="Baker D."/>
            <person name="Gharbi K."/>
            <person name="Hall N."/>
            <person name="Watson M."/>
            <person name="Adriaenssens E.M."/>
            <person name="Foster-Nyarko E."/>
            <person name="Jarju S."/>
            <person name="Secka A."/>
            <person name="Antonio M."/>
            <person name="Oren A."/>
            <person name="Chaudhuri R.R."/>
            <person name="La Ragione R."/>
            <person name="Hildebrand F."/>
            <person name="Pallen M.J."/>
        </authorList>
    </citation>
    <scope>NUCLEOTIDE SEQUENCE</scope>
    <source>
        <strain evidence="3">ChiSjej2B20-13462</strain>
    </source>
</reference>
<proteinExistence type="inferred from homology"/>
<dbReference type="InterPro" id="IPR036754">
    <property type="entry name" value="YbaK/aa-tRNA-synt-asso_dom_sf"/>
</dbReference>
<dbReference type="PANTHER" id="PTHR31423:SF3">
    <property type="entry name" value="PROLYL-TRNA SYNTHETASE ASSOCIATED DOMAIN-CONTAINING PROTEIN 1-RELATED"/>
    <property type="match status" value="1"/>
</dbReference>
<dbReference type="SUPFAM" id="SSF55826">
    <property type="entry name" value="YbaK/ProRS associated domain"/>
    <property type="match status" value="1"/>
</dbReference>
<comment type="caution">
    <text evidence="3">The sequence shown here is derived from an EMBL/GenBank/DDBJ whole genome shotgun (WGS) entry which is preliminary data.</text>
</comment>
<name>A0A9D1CQD8_9FIRM</name>
<dbReference type="AlphaFoldDB" id="A0A9D1CQD8"/>
<comment type="similarity">
    <text evidence="1">Belongs to the PRORSD1 family.</text>
</comment>
<dbReference type="PANTHER" id="PTHR31423">
    <property type="entry name" value="YBAK DOMAIN-CONTAINING PROTEIN"/>
    <property type="match status" value="1"/>
</dbReference>
<organism evidence="3 4">
    <name type="scientific">Candidatus Avoscillospira stercorigallinarum</name>
    <dbReference type="NCBI Taxonomy" id="2840708"/>
    <lineage>
        <taxon>Bacteria</taxon>
        <taxon>Bacillati</taxon>
        <taxon>Bacillota</taxon>
        <taxon>Clostridia</taxon>
        <taxon>Eubacteriales</taxon>
        <taxon>Oscillospiraceae</taxon>
        <taxon>Oscillospiraceae incertae sedis</taxon>
        <taxon>Candidatus Avoscillospira</taxon>
    </lineage>
</organism>
<dbReference type="Gene3D" id="3.90.960.10">
    <property type="entry name" value="YbaK/aminoacyl-tRNA synthetase-associated domain"/>
    <property type="match status" value="1"/>
</dbReference>
<evidence type="ECO:0000313" key="3">
    <source>
        <dbReference type="EMBL" id="HIQ70384.1"/>
    </source>
</evidence>